<proteinExistence type="inferred from homology"/>
<evidence type="ECO:0000313" key="5">
    <source>
        <dbReference type="Proteomes" id="UP000095038"/>
    </source>
</evidence>
<keyword evidence="5" id="KW-1185">Reference proteome</keyword>
<sequence>MSFPPEESIIATRQRRSNAGSRLRALIQTEEFLNENDDDENVNLLFQEDEEDEDFDLSDSSDKSNGDESNSIDEVKAFVSRHSKKRSREAENSDVQDDYFSDSGSDEVDEDENAGEKELERQEKIRKRKLRKKNQIPKIIKRNVPKIDIQSAKTIQNQFKLSDALLSSDRRSSTRKQSVQNKLELLNRIKESEVRREKILKANALLPKKKVHILTQDELLLEAQETEKQNILSLNRLKEQEYFKKQKRIQMQQAKRKILKNVITFKSTQYFYTPNDEVEEFNKLEKIRKKKERRGKKSDKSKIEDKDKVKFQQLYTKTQEKDKPTENGIIVEKSNLKIKQNNLQVCGTPQNEVSNKNSSINTNITKQETNLENNANIQNKIVEEKPSKLKDLENEENKKEGNEVITVSQKINDDDPQKNKEKVIDMICKENIEKKEPIDISSIENNNKSNLDILKVENAKKALEGIESTDKSKLERNAREKVKKVYSKGQNLEKSVKVNSFEMSRTEDSTDKEKLTLKNVSNDEMDLKNSILISHTKLQTIPENSMNEKDMSQKKSDKQENEISLKSKDLNHENSSNNKRFNDPLASVADEGDEQVDTKLKKVTFADVDNVKDFKESSLILVDFLKTSSPLTENKDEKLVYEGPSFKTIRNFVLFSNFDDVSVYSKQAKIHEIMFNLNINSSRRQFDPKNLQTIIHIKNDFVKTIHHAPFEELKAQELEILEALPRFGGDDEQSNKKVKKKNQNPDLEKKVEITTKAPTGIYFSNGKKKICQISGEEALYFEPKSGIPYGSVEAYKFLELIQSGEIYWSGMGVEERNIGVYICSDSCLAPAKGVPKEFYD</sequence>
<dbReference type="EMBL" id="KV454475">
    <property type="protein sequence ID" value="ODV64186.1"/>
    <property type="molecule type" value="Genomic_DNA"/>
</dbReference>
<protein>
    <submittedName>
        <fullName evidence="4">YL1-domain-containing protein</fullName>
    </submittedName>
</protein>
<dbReference type="PANTHER" id="PTHR13275:SF4">
    <property type="entry name" value="VACUOLAR PROTEIN SORTING-ASSOCIATED PROTEIN 72 HOMOLOG"/>
    <property type="match status" value="1"/>
</dbReference>
<organism evidence="4 5">
    <name type="scientific">Ascoidea rubescens DSM 1968</name>
    <dbReference type="NCBI Taxonomy" id="1344418"/>
    <lineage>
        <taxon>Eukaryota</taxon>
        <taxon>Fungi</taxon>
        <taxon>Dikarya</taxon>
        <taxon>Ascomycota</taxon>
        <taxon>Saccharomycotina</taxon>
        <taxon>Saccharomycetes</taxon>
        <taxon>Ascoideaceae</taxon>
        <taxon>Ascoidea</taxon>
    </lineage>
</organism>
<feature type="compositionally biased region" description="Basic and acidic residues" evidence="2">
    <location>
        <begin position="114"/>
        <end position="123"/>
    </location>
</feature>
<dbReference type="AlphaFoldDB" id="A0A1D2VRE5"/>
<reference evidence="5" key="1">
    <citation type="submission" date="2016-05" db="EMBL/GenBank/DDBJ databases">
        <title>Comparative genomics of biotechnologically important yeasts.</title>
        <authorList>
            <consortium name="DOE Joint Genome Institute"/>
            <person name="Riley R."/>
            <person name="Haridas S."/>
            <person name="Wolfe K.H."/>
            <person name="Lopes M.R."/>
            <person name="Hittinger C.T."/>
            <person name="Goker M."/>
            <person name="Salamov A."/>
            <person name="Wisecaver J."/>
            <person name="Long T.M."/>
            <person name="Aerts A.L."/>
            <person name="Barry K."/>
            <person name="Choi C."/>
            <person name="Clum A."/>
            <person name="Coughlan A.Y."/>
            <person name="Deshpande S."/>
            <person name="Douglass A.P."/>
            <person name="Hanson S.J."/>
            <person name="Klenk H.-P."/>
            <person name="Labutti K."/>
            <person name="Lapidus A."/>
            <person name="Lindquist E."/>
            <person name="Lipzen A."/>
            <person name="Meier-Kolthoff J.P."/>
            <person name="Ohm R.A."/>
            <person name="Otillar R.P."/>
            <person name="Pangilinan J."/>
            <person name="Peng Y."/>
            <person name="Rokas A."/>
            <person name="Rosa C.A."/>
            <person name="Scheuner C."/>
            <person name="Sibirny A.A."/>
            <person name="Slot J.C."/>
            <person name="Stielow J.B."/>
            <person name="Sun H."/>
            <person name="Kurtzman C.P."/>
            <person name="Blackwell M."/>
            <person name="Grigoriev I.V."/>
            <person name="Jeffries T.W."/>
        </authorList>
    </citation>
    <scope>NUCLEOTIDE SEQUENCE [LARGE SCALE GENOMIC DNA]</scope>
    <source>
        <strain evidence="5">DSM 1968</strain>
    </source>
</reference>
<dbReference type="InterPro" id="IPR013272">
    <property type="entry name" value="Vps72/YL1_C"/>
</dbReference>
<dbReference type="Pfam" id="PF08265">
    <property type="entry name" value="YL1_C"/>
    <property type="match status" value="1"/>
</dbReference>
<dbReference type="InterPro" id="IPR046757">
    <property type="entry name" value="YL1_N"/>
</dbReference>
<dbReference type="RefSeq" id="XP_020050493.1">
    <property type="nucleotide sequence ID" value="XM_020191258.1"/>
</dbReference>
<feature type="domain" description="Vps72/YL1 C-terminal" evidence="3">
    <location>
        <begin position="769"/>
        <end position="798"/>
    </location>
</feature>
<gene>
    <name evidence="4" type="ORF">ASCRUDRAFT_6050</name>
</gene>
<dbReference type="PANTHER" id="PTHR13275">
    <property type="entry name" value="YL-1 PROTEIN TRANSCRIPTION FACTOR-LIKE 1"/>
    <property type="match status" value="1"/>
</dbReference>
<feature type="compositionally biased region" description="Acidic residues" evidence="2">
    <location>
        <begin position="92"/>
        <end position="113"/>
    </location>
</feature>
<dbReference type="GO" id="GO:0005634">
    <property type="term" value="C:nucleus"/>
    <property type="evidence" value="ECO:0007669"/>
    <property type="project" value="TreeGrafter"/>
</dbReference>
<dbReference type="STRING" id="1344418.A0A1D2VRE5"/>
<dbReference type="Proteomes" id="UP000095038">
    <property type="component" value="Unassembled WGS sequence"/>
</dbReference>
<dbReference type="GeneID" id="30964894"/>
<feature type="compositionally biased region" description="Basic and acidic residues" evidence="2">
    <location>
        <begin position="546"/>
        <end position="572"/>
    </location>
</feature>
<dbReference type="FunCoup" id="A0A1D2VRE5">
    <property type="interactions" value="93"/>
</dbReference>
<dbReference type="Pfam" id="PF05764">
    <property type="entry name" value="YL1"/>
    <property type="match status" value="1"/>
</dbReference>
<dbReference type="InParanoid" id="A0A1D2VRE5"/>
<evidence type="ECO:0000256" key="2">
    <source>
        <dbReference type="SAM" id="MobiDB-lite"/>
    </source>
</evidence>
<evidence type="ECO:0000256" key="1">
    <source>
        <dbReference type="ARBA" id="ARBA00006832"/>
    </source>
</evidence>
<feature type="region of interest" description="Disordered" evidence="2">
    <location>
        <begin position="538"/>
        <end position="593"/>
    </location>
</feature>
<evidence type="ECO:0000313" key="4">
    <source>
        <dbReference type="EMBL" id="ODV64186.1"/>
    </source>
</evidence>
<comment type="similarity">
    <text evidence="1">Belongs to the VPS72/YL1 family.</text>
</comment>
<dbReference type="SMART" id="SM00993">
    <property type="entry name" value="YL1_C"/>
    <property type="match status" value="1"/>
</dbReference>
<feature type="compositionally biased region" description="Acidic residues" evidence="2">
    <location>
        <begin position="33"/>
        <end position="59"/>
    </location>
</feature>
<feature type="region of interest" description="Disordered" evidence="2">
    <location>
        <begin position="1"/>
        <end position="21"/>
    </location>
</feature>
<name>A0A1D2VRE5_9ASCO</name>
<evidence type="ECO:0000259" key="3">
    <source>
        <dbReference type="SMART" id="SM00993"/>
    </source>
</evidence>
<dbReference type="OrthoDB" id="49520at2759"/>
<accession>A0A1D2VRE5</accession>
<feature type="region of interest" description="Disordered" evidence="2">
    <location>
        <begin position="33"/>
        <end position="130"/>
    </location>
</feature>